<comment type="similarity">
    <text evidence="1">Belongs to the NADH dehydrogenase family.</text>
</comment>
<evidence type="ECO:0000256" key="8">
    <source>
        <dbReference type="ARBA" id="ARBA00047599"/>
    </source>
</evidence>
<dbReference type="InterPro" id="IPR023753">
    <property type="entry name" value="FAD/NAD-binding_dom"/>
</dbReference>
<dbReference type="PANTHER" id="PTHR43706">
    <property type="entry name" value="NADH DEHYDROGENASE"/>
    <property type="match status" value="1"/>
</dbReference>
<dbReference type="EC" id="1.6.5.9" evidence="2"/>
<sequence length="461" mass="49406">MDHRLTLLLVCLTIAAAGAGRYSVDRLIELWARRGQGDRVGEDLPHVVVVGGGFGGVAAARGLRHARCRVTLIDRRNHHLFQPLLYQVATAALSPAEVATPIRSLFRQQRNVHVCFGEVTGIDTVAREVALGSTRIGFDHLVLATGARHSYFGQDSWAVCAPGLKSIEDATAIRSRLLRAFEEAENAVDEAERAAWLTFVVVGGGPTGVELAGAIAELARHGLDREYRTIDPTTAQVILIQSGPRVLPTFAPALSAAAERSLRGLGVDIHLDTKVQGIDDAGVTIGERRLTARTVLWAAGVAASPATRWLDRPGDAAGRVIVGPDLSIEGLSGIYAVGDTAACRAWNGGPVPGLAPAAKQAGSHVARVIRAALLGRRPPPAFRYRHYGSLATIGRQAAVVELGWFRLSGAVAWWLWGAAHVAFLVGGRNRATVILDWFWAYLTYRRSTRLITGDIPTRSTP</sequence>
<dbReference type="EMBL" id="JAEKLZ010000382">
    <property type="protein sequence ID" value="MBW8728255.1"/>
    <property type="molecule type" value="Genomic_DNA"/>
</dbReference>
<dbReference type="InterPro" id="IPR054585">
    <property type="entry name" value="NDH2-like_C"/>
</dbReference>
<feature type="coiled-coil region" evidence="9">
    <location>
        <begin position="167"/>
        <end position="194"/>
    </location>
</feature>
<dbReference type="Pfam" id="PF22366">
    <property type="entry name" value="NDH2_C"/>
    <property type="match status" value="1"/>
</dbReference>
<comment type="catalytic activity">
    <reaction evidence="8">
        <text>a quinone + NADH + H(+) = a quinol + NAD(+)</text>
        <dbReference type="Rhea" id="RHEA:46160"/>
        <dbReference type="ChEBI" id="CHEBI:15378"/>
        <dbReference type="ChEBI" id="CHEBI:24646"/>
        <dbReference type="ChEBI" id="CHEBI:57540"/>
        <dbReference type="ChEBI" id="CHEBI:57945"/>
        <dbReference type="ChEBI" id="CHEBI:132124"/>
        <dbReference type="EC" id="1.6.5.9"/>
    </reaction>
</comment>
<evidence type="ECO:0000256" key="5">
    <source>
        <dbReference type="ARBA" id="ARBA00022946"/>
    </source>
</evidence>
<keyword evidence="6" id="KW-0560">Oxidoreductase</keyword>
<evidence type="ECO:0000313" key="12">
    <source>
        <dbReference type="EMBL" id="MBW8728255.1"/>
    </source>
</evidence>
<dbReference type="AlphaFoldDB" id="A0A952KHA9"/>
<evidence type="ECO:0000256" key="4">
    <source>
        <dbReference type="ARBA" id="ARBA00022827"/>
    </source>
</evidence>
<dbReference type="SUPFAM" id="SSF51905">
    <property type="entry name" value="FAD/NAD(P)-binding domain"/>
    <property type="match status" value="1"/>
</dbReference>
<accession>A0A952KHA9</accession>
<evidence type="ECO:0000256" key="9">
    <source>
        <dbReference type="SAM" id="Coils"/>
    </source>
</evidence>
<evidence type="ECO:0000256" key="3">
    <source>
        <dbReference type="ARBA" id="ARBA00022630"/>
    </source>
</evidence>
<dbReference type="Proteomes" id="UP000700706">
    <property type="component" value="Unassembled WGS sequence"/>
</dbReference>
<evidence type="ECO:0000256" key="6">
    <source>
        <dbReference type="ARBA" id="ARBA00023002"/>
    </source>
</evidence>
<keyword evidence="4" id="KW-0274">FAD</keyword>
<dbReference type="GO" id="GO:0050136">
    <property type="term" value="F:NADH dehydrogenase (quinone) (non-electrogenic) activity"/>
    <property type="evidence" value="ECO:0007669"/>
    <property type="project" value="UniProtKB-EC"/>
</dbReference>
<evidence type="ECO:0000256" key="1">
    <source>
        <dbReference type="ARBA" id="ARBA00005272"/>
    </source>
</evidence>
<dbReference type="PRINTS" id="PR00411">
    <property type="entry name" value="PNDRDTASEI"/>
</dbReference>
<dbReference type="Pfam" id="PF07992">
    <property type="entry name" value="Pyr_redox_2"/>
    <property type="match status" value="1"/>
</dbReference>
<keyword evidence="7" id="KW-0520">NAD</keyword>
<proteinExistence type="inferred from homology"/>
<name>A0A952KHA9_9PROT</name>
<feature type="domain" description="FAD/NAD(P)-binding" evidence="10">
    <location>
        <begin position="46"/>
        <end position="362"/>
    </location>
</feature>
<dbReference type="PRINTS" id="PR00368">
    <property type="entry name" value="FADPNR"/>
</dbReference>
<protein>
    <recommendedName>
        <fullName evidence="2">NADH:ubiquinone reductase (non-electrogenic)</fullName>
        <ecNumber evidence="2">1.6.5.9</ecNumber>
    </recommendedName>
</protein>
<organism evidence="12 13">
    <name type="scientific">Inquilinus limosus</name>
    <dbReference type="NCBI Taxonomy" id="171674"/>
    <lineage>
        <taxon>Bacteria</taxon>
        <taxon>Pseudomonadati</taxon>
        <taxon>Pseudomonadota</taxon>
        <taxon>Alphaproteobacteria</taxon>
        <taxon>Rhodospirillales</taxon>
        <taxon>Rhodospirillaceae</taxon>
        <taxon>Inquilinus</taxon>
    </lineage>
</organism>
<dbReference type="Gene3D" id="3.50.50.100">
    <property type="match status" value="1"/>
</dbReference>
<keyword evidence="9" id="KW-0175">Coiled coil</keyword>
<dbReference type="InterPro" id="IPR036188">
    <property type="entry name" value="FAD/NAD-bd_sf"/>
</dbReference>
<reference evidence="12" key="1">
    <citation type="submission" date="2020-06" db="EMBL/GenBank/DDBJ databases">
        <title>Stable isotope informed genome-resolved metagenomics uncovers potential trophic interactions in rhizosphere soil.</title>
        <authorList>
            <person name="Starr E.P."/>
            <person name="Shi S."/>
            <person name="Blazewicz S.J."/>
            <person name="Koch B.J."/>
            <person name="Probst A.J."/>
            <person name="Hungate B.A."/>
            <person name="Pett-Ridge J."/>
            <person name="Firestone M.K."/>
            <person name="Banfield J.F."/>
        </authorList>
    </citation>
    <scope>NUCLEOTIDE SEQUENCE</scope>
    <source>
        <strain evidence="12">YM_69_17</strain>
    </source>
</reference>
<evidence type="ECO:0000259" key="10">
    <source>
        <dbReference type="Pfam" id="PF07992"/>
    </source>
</evidence>
<dbReference type="InterPro" id="IPR045024">
    <property type="entry name" value="NDH-2"/>
</dbReference>
<gene>
    <name evidence="12" type="ORF">JF625_24315</name>
</gene>
<evidence type="ECO:0000313" key="13">
    <source>
        <dbReference type="Proteomes" id="UP000700706"/>
    </source>
</evidence>
<comment type="caution">
    <text evidence="12">The sequence shown here is derived from an EMBL/GenBank/DDBJ whole genome shotgun (WGS) entry which is preliminary data.</text>
</comment>
<evidence type="ECO:0000256" key="7">
    <source>
        <dbReference type="ARBA" id="ARBA00023027"/>
    </source>
</evidence>
<keyword evidence="3" id="KW-0285">Flavoprotein</keyword>
<feature type="domain" description="External alternative NADH-ubiquinone oxidoreductase-like C-terminal" evidence="11">
    <location>
        <begin position="386"/>
        <end position="445"/>
    </location>
</feature>
<dbReference type="PANTHER" id="PTHR43706:SF47">
    <property type="entry name" value="EXTERNAL NADH-UBIQUINONE OXIDOREDUCTASE 1, MITOCHONDRIAL-RELATED"/>
    <property type="match status" value="1"/>
</dbReference>
<evidence type="ECO:0000259" key="11">
    <source>
        <dbReference type="Pfam" id="PF22366"/>
    </source>
</evidence>
<evidence type="ECO:0000256" key="2">
    <source>
        <dbReference type="ARBA" id="ARBA00012637"/>
    </source>
</evidence>
<keyword evidence="5" id="KW-0809">Transit peptide</keyword>